<dbReference type="PANTHER" id="PTHR11412">
    <property type="entry name" value="MACROGLOBULIN / COMPLEMENT"/>
    <property type="match status" value="1"/>
</dbReference>
<organism evidence="2 3">
    <name type="scientific">Alligator mississippiensis</name>
    <name type="common">American alligator</name>
    <dbReference type="NCBI Taxonomy" id="8496"/>
    <lineage>
        <taxon>Eukaryota</taxon>
        <taxon>Metazoa</taxon>
        <taxon>Chordata</taxon>
        <taxon>Craniata</taxon>
        <taxon>Vertebrata</taxon>
        <taxon>Euteleostomi</taxon>
        <taxon>Archelosauria</taxon>
        <taxon>Archosauria</taxon>
        <taxon>Crocodylia</taxon>
        <taxon>Alligatoridae</taxon>
        <taxon>Alligatorinae</taxon>
        <taxon>Alligator</taxon>
    </lineage>
</organism>
<dbReference type="STRING" id="8496.A0A151PBF4"/>
<evidence type="ECO:0000313" key="3">
    <source>
        <dbReference type="Proteomes" id="UP000050525"/>
    </source>
</evidence>
<dbReference type="Pfam" id="PF17791">
    <property type="entry name" value="MG3"/>
    <property type="match status" value="1"/>
</dbReference>
<sequence length="89" mass="9892">MPSSSFAVLPKFEVLVKLPKVITINNEELQVSVCGLYIYGKPVLGTVNVHVCQKFSSPRSCCYGERANAVWEEFTRLMSAGIKIQGLNR</sequence>
<dbReference type="InterPro" id="IPR050473">
    <property type="entry name" value="A2M/Complement_sys"/>
</dbReference>
<keyword evidence="3" id="KW-1185">Reference proteome</keyword>
<reference evidence="2 3" key="1">
    <citation type="journal article" date="2012" name="Genome Biol.">
        <title>Sequencing three crocodilian genomes to illuminate the evolution of archosaurs and amniotes.</title>
        <authorList>
            <person name="St John J.A."/>
            <person name="Braun E.L."/>
            <person name="Isberg S.R."/>
            <person name="Miles L.G."/>
            <person name="Chong A.Y."/>
            <person name="Gongora J."/>
            <person name="Dalzell P."/>
            <person name="Moran C."/>
            <person name="Bed'hom B."/>
            <person name="Abzhanov A."/>
            <person name="Burgess S.C."/>
            <person name="Cooksey A.M."/>
            <person name="Castoe T.A."/>
            <person name="Crawford N.G."/>
            <person name="Densmore L.D."/>
            <person name="Drew J.C."/>
            <person name="Edwards S.V."/>
            <person name="Faircloth B.C."/>
            <person name="Fujita M.K."/>
            <person name="Greenwold M.J."/>
            <person name="Hoffmann F.G."/>
            <person name="Howard J.M."/>
            <person name="Iguchi T."/>
            <person name="Janes D.E."/>
            <person name="Khan S.Y."/>
            <person name="Kohno S."/>
            <person name="de Koning A.J."/>
            <person name="Lance S.L."/>
            <person name="McCarthy F.M."/>
            <person name="McCormack J.E."/>
            <person name="Merchant M.E."/>
            <person name="Peterson D.G."/>
            <person name="Pollock D.D."/>
            <person name="Pourmand N."/>
            <person name="Raney B.J."/>
            <person name="Roessler K.A."/>
            <person name="Sanford J.R."/>
            <person name="Sawyer R.H."/>
            <person name="Schmidt C.J."/>
            <person name="Triplett E.W."/>
            <person name="Tuberville T.D."/>
            <person name="Venegas-Anaya M."/>
            <person name="Howard J.T."/>
            <person name="Jarvis E.D."/>
            <person name="Guillette L.J.Jr."/>
            <person name="Glenn T.C."/>
            <person name="Green R.E."/>
            <person name="Ray D.A."/>
        </authorList>
    </citation>
    <scope>NUCLEOTIDE SEQUENCE [LARGE SCALE GENOMIC DNA]</scope>
    <source>
        <strain evidence="2">KSC_2009_1</strain>
    </source>
</reference>
<dbReference type="PANTHER" id="PTHR11412:SF165">
    <property type="entry name" value="ALPHA-2-MACROGLOBULIN"/>
    <property type="match status" value="1"/>
</dbReference>
<gene>
    <name evidence="2" type="ORF">Y1Q_0018254</name>
</gene>
<dbReference type="Gene3D" id="2.60.40.1940">
    <property type="match status" value="1"/>
</dbReference>
<proteinExistence type="predicted"/>
<comment type="caution">
    <text evidence="2">The sequence shown here is derived from an EMBL/GenBank/DDBJ whole genome shotgun (WGS) entry which is preliminary data.</text>
</comment>
<dbReference type="InterPro" id="IPR041555">
    <property type="entry name" value="MG3"/>
</dbReference>
<dbReference type="AlphaFoldDB" id="A0A151PBF4"/>
<evidence type="ECO:0000313" key="2">
    <source>
        <dbReference type="EMBL" id="KYO46436.1"/>
    </source>
</evidence>
<name>A0A151PBF4_ALLMI</name>
<accession>A0A151PBF4</accession>
<protein>
    <recommendedName>
        <fullName evidence="1">Macroglobulin domain-containing protein</fullName>
    </recommendedName>
</protein>
<dbReference type="Proteomes" id="UP000050525">
    <property type="component" value="Unassembled WGS sequence"/>
</dbReference>
<evidence type="ECO:0000259" key="1">
    <source>
        <dbReference type="Pfam" id="PF17791"/>
    </source>
</evidence>
<feature type="domain" description="Macroglobulin" evidence="1">
    <location>
        <begin position="8"/>
        <end position="62"/>
    </location>
</feature>
<dbReference type="EMBL" id="AKHW03000499">
    <property type="protein sequence ID" value="KYO46436.1"/>
    <property type="molecule type" value="Genomic_DNA"/>
</dbReference>